<feature type="region of interest" description="Disordered" evidence="2">
    <location>
        <begin position="1"/>
        <end position="23"/>
    </location>
</feature>
<evidence type="ECO:0000256" key="1">
    <source>
        <dbReference type="ARBA" id="ARBA00023002"/>
    </source>
</evidence>
<protein>
    <submittedName>
        <fullName evidence="4">Zinc-binding dehydrogenase</fullName>
    </submittedName>
</protein>
<dbReference type="SUPFAM" id="SSF50129">
    <property type="entry name" value="GroES-like"/>
    <property type="match status" value="1"/>
</dbReference>
<dbReference type="RefSeq" id="WP_162229714.1">
    <property type="nucleotide sequence ID" value="NZ_WMHZ01000011.1"/>
</dbReference>
<dbReference type="InterPro" id="IPR045010">
    <property type="entry name" value="MDR_fam"/>
</dbReference>
<keyword evidence="1" id="KW-0560">Oxidoreductase</keyword>
<dbReference type="CDD" id="cd05288">
    <property type="entry name" value="PGDH"/>
    <property type="match status" value="1"/>
</dbReference>
<dbReference type="InterPro" id="IPR011032">
    <property type="entry name" value="GroES-like_sf"/>
</dbReference>
<dbReference type="Gene3D" id="3.40.50.720">
    <property type="entry name" value="NAD(P)-binding Rossmann-like Domain"/>
    <property type="match status" value="1"/>
</dbReference>
<evidence type="ECO:0000256" key="2">
    <source>
        <dbReference type="SAM" id="MobiDB-lite"/>
    </source>
</evidence>
<dbReference type="EMBL" id="WMHZ01000011">
    <property type="protein sequence ID" value="NDO78368.1"/>
    <property type="molecule type" value="Genomic_DNA"/>
</dbReference>
<dbReference type="Gene3D" id="3.90.180.10">
    <property type="entry name" value="Medium-chain alcohol dehydrogenases, catalytic domain"/>
    <property type="match status" value="1"/>
</dbReference>
<dbReference type="InterPro" id="IPR020843">
    <property type="entry name" value="ER"/>
</dbReference>
<dbReference type="InterPro" id="IPR036291">
    <property type="entry name" value="NAD(P)-bd_dom_sf"/>
</dbReference>
<dbReference type="Proteomes" id="UP000471026">
    <property type="component" value="Unassembled WGS sequence"/>
</dbReference>
<dbReference type="GO" id="GO:0016628">
    <property type="term" value="F:oxidoreductase activity, acting on the CH-CH group of donors, NAD or NADP as acceptor"/>
    <property type="evidence" value="ECO:0007669"/>
    <property type="project" value="InterPro"/>
</dbReference>
<dbReference type="SUPFAM" id="SSF51735">
    <property type="entry name" value="NAD(P)-binding Rossmann-fold domains"/>
    <property type="match status" value="1"/>
</dbReference>
<reference evidence="4 5" key="1">
    <citation type="submission" date="2019-11" db="EMBL/GenBank/DDBJ databases">
        <title>Draft genome sequence of Kocuria indica DP-K7, a methyl red degrading Actinobacterium.</title>
        <authorList>
            <person name="Kumaran S."/>
            <person name="Tischler D."/>
            <person name="Ngo A.C.R."/>
            <person name="Schultes F."/>
        </authorList>
    </citation>
    <scope>NUCLEOTIDE SEQUENCE [LARGE SCALE GENOMIC DNA]</scope>
    <source>
        <strain evidence="4 5">DP-K7</strain>
    </source>
</reference>
<comment type="caution">
    <text evidence="4">The sequence shown here is derived from an EMBL/GenBank/DDBJ whole genome shotgun (WGS) entry which is preliminary data.</text>
</comment>
<sequence>MTNTESAESTQIQLVSRPKGWPTHENFRTVTEQLPPLEDGQVRVRNEFLSVDPYMRGRMRDEKSYIEPFALNETMTGGAVGRVVESRAQDLPEGTPVLHQLGWRDVAQGPAKAFTPVQEIEGAPLSVYLGIFGLTGMTAYAGLTRIARLREGDRVFVSGAAGAVGSAAGQIASLLGASHVIGSAGSDEKAELLTEKYGFDAVINYKEAPIREQLARVAGDSGVDVYYDNVGGDHLEAALDVLNRHGRVAVCGAISQYNATEAPCGPDNMGNLIKNSLTLEGFTMGDHMDVAAEFTEKMTGWFREGRIRYDETVVEGLENAVDAFLDMMKGENKGKMVVKL</sequence>
<dbReference type="Pfam" id="PF16884">
    <property type="entry name" value="ADH_N_2"/>
    <property type="match status" value="1"/>
</dbReference>
<dbReference type="SMART" id="SM00829">
    <property type="entry name" value="PKS_ER"/>
    <property type="match status" value="1"/>
</dbReference>
<evidence type="ECO:0000313" key="4">
    <source>
        <dbReference type="EMBL" id="NDO78368.1"/>
    </source>
</evidence>
<dbReference type="PANTHER" id="PTHR43205:SF7">
    <property type="entry name" value="PROSTAGLANDIN REDUCTASE 1"/>
    <property type="match status" value="1"/>
</dbReference>
<accession>A0A6N9R103</accession>
<dbReference type="FunFam" id="3.40.50.720:FF:000121">
    <property type="entry name" value="Prostaglandin reductase 2"/>
    <property type="match status" value="1"/>
</dbReference>
<dbReference type="PANTHER" id="PTHR43205">
    <property type="entry name" value="PROSTAGLANDIN REDUCTASE"/>
    <property type="match status" value="1"/>
</dbReference>
<feature type="domain" description="Enoyl reductase (ER)" evidence="3">
    <location>
        <begin position="22"/>
        <end position="338"/>
    </location>
</feature>
<proteinExistence type="predicted"/>
<name>A0A6N9R103_9MICC</name>
<evidence type="ECO:0000313" key="5">
    <source>
        <dbReference type="Proteomes" id="UP000471026"/>
    </source>
</evidence>
<dbReference type="Pfam" id="PF00107">
    <property type="entry name" value="ADH_zinc_N"/>
    <property type="match status" value="1"/>
</dbReference>
<dbReference type="InterPro" id="IPR041694">
    <property type="entry name" value="ADH_N_2"/>
</dbReference>
<dbReference type="AlphaFoldDB" id="A0A6N9R103"/>
<feature type="compositionally biased region" description="Polar residues" evidence="2">
    <location>
        <begin position="1"/>
        <end position="14"/>
    </location>
</feature>
<dbReference type="InterPro" id="IPR013149">
    <property type="entry name" value="ADH-like_C"/>
</dbReference>
<evidence type="ECO:0000259" key="3">
    <source>
        <dbReference type="SMART" id="SM00829"/>
    </source>
</evidence>
<organism evidence="4 5">
    <name type="scientific">Kocuria marina subsp. indica</name>
    <dbReference type="NCBI Taxonomy" id="1049583"/>
    <lineage>
        <taxon>Bacteria</taxon>
        <taxon>Bacillati</taxon>
        <taxon>Actinomycetota</taxon>
        <taxon>Actinomycetes</taxon>
        <taxon>Micrococcales</taxon>
        <taxon>Micrococcaceae</taxon>
        <taxon>Kocuria</taxon>
    </lineage>
</organism>
<gene>
    <name evidence="4" type="ORF">GKZ75_09070</name>
</gene>